<feature type="domain" description="Histone H2A C-terminal" evidence="10">
    <location>
        <begin position="216"/>
        <end position="243"/>
    </location>
</feature>
<evidence type="ECO:0000256" key="6">
    <source>
        <dbReference type="ARBA" id="ARBA00023269"/>
    </source>
</evidence>
<dbReference type="CDD" id="cd00074">
    <property type="entry name" value="HFD_H2A"/>
    <property type="match status" value="1"/>
</dbReference>
<protein>
    <recommendedName>
        <fullName evidence="4">Histone H2A</fullName>
    </recommendedName>
</protein>
<evidence type="ECO:0000256" key="1">
    <source>
        <dbReference type="ARBA" id="ARBA00002001"/>
    </source>
</evidence>
<feature type="domain" description="Core Histone H2A/H2B/H3" evidence="9">
    <location>
        <begin position="137"/>
        <end position="212"/>
    </location>
</feature>
<evidence type="ECO:0000259" key="10">
    <source>
        <dbReference type="Pfam" id="PF16211"/>
    </source>
</evidence>
<evidence type="ECO:0000313" key="13">
    <source>
        <dbReference type="WBParaSite" id="EgrG_000338200"/>
    </source>
</evidence>
<dbReference type="OrthoDB" id="9421954at2759"/>
<evidence type="ECO:0000256" key="3">
    <source>
        <dbReference type="ARBA" id="ARBA00011538"/>
    </source>
</evidence>
<dbReference type="InterPro" id="IPR007125">
    <property type="entry name" value="H2A/H2B/H3"/>
</dbReference>
<name>A0A068WX00_ECHGR</name>
<dbReference type="InterPro" id="IPR009072">
    <property type="entry name" value="Histone-fold"/>
</dbReference>
<dbReference type="GO" id="GO:0030527">
    <property type="term" value="F:structural constituent of chromatin"/>
    <property type="evidence" value="ECO:0007669"/>
    <property type="project" value="InterPro"/>
</dbReference>
<evidence type="ECO:0000256" key="2">
    <source>
        <dbReference type="ARBA" id="ARBA00004286"/>
    </source>
</evidence>
<evidence type="ECO:0000256" key="8">
    <source>
        <dbReference type="SAM" id="Phobius"/>
    </source>
</evidence>
<keyword evidence="5" id="KW-0158">Chromosome</keyword>
<proteinExistence type="predicted"/>
<dbReference type="GO" id="GO:0046982">
    <property type="term" value="F:protein heterodimerization activity"/>
    <property type="evidence" value="ECO:0007669"/>
    <property type="project" value="InterPro"/>
</dbReference>
<comment type="subcellular location">
    <subcellularLocation>
        <location evidence="2">Chromosome</location>
    </subcellularLocation>
</comment>
<reference evidence="11 12" key="1">
    <citation type="journal article" date="2013" name="Nature">
        <title>The genomes of four tapeworm species reveal adaptations to parasitism.</title>
        <authorList>
            <person name="Tsai I.J."/>
            <person name="Zarowiecki M."/>
            <person name="Holroyd N."/>
            <person name="Garciarrubio A."/>
            <person name="Sanchez-Flores A."/>
            <person name="Brooks K.L."/>
            <person name="Tracey A."/>
            <person name="Bobes R.J."/>
            <person name="Fragoso G."/>
            <person name="Sciutto E."/>
            <person name="Aslett M."/>
            <person name="Beasley H."/>
            <person name="Bennett H.M."/>
            <person name="Cai J."/>
            <person name="Camicia F."/>
            <person name="Clark R."/>
            <person name="Cucher M."/>
            <person name="De Silva N."/>
            <person name="Day T.A."/>
            <person name="Deplazes P."/>
            <person name="Estrada K."/>
            <person name="Fernandez C."/>
            <person name="Holland P.W."/>
            <person name="Hou J."/>
            <person name="Hu S."/>
            <person name="Huckvale T."/>
            <person name="Hung S.S."/>
            <person name="Kamenetzky L."/>
            <person name="Keane J.A."/>
            <person name="Kiss F."/>
            <person name="Koziol U."/>
            <person name="Lambert O."/>
            <person name="Liu K."/>
            <person name="Luo X."/>
            <person name="Luo Y."/>
            <person name="Macchiaroli N."/>
            <person name="Nichol S."/>
            <person name="Paps J."/>
            <person name="Parkinson J."/>
            <person name="Pouchkina-Stantcheva N."/>
            <person name="Riddiford N."/>
            <person name="Rosenzvit M."/>
            <person name="Salinas G."/>
            <person name="Wasmuth J.D."/>
            <person name="Zamanian M."/>
            <person name="Zheng Y."/>
            <person name="Cai X."/>
            <person name="Soberon X."/>
            <person name="Olson P.D."/>
            <person name="Laclette J.P."/>
            <person name="Brehm K."/>
            <person name="Berriman M."/>
            <person name="Garciarrubio A."/>
            <person name="Bobes R.J."/>
            <person name="Fragoso G."/>
            <person name="Sanchez-Flores A."/>
            <person name="Estrada K."/>
            <person name="Cevallos M.A."/>
            <person name="Morett E."/>
            <person name="Gonzalez V."/>
            <person name="Portillo T."/>
            <person name="Ochoa-Leyva A."/>
            <person name="Jose M.V."/>
            <person name="Sciutto E."/>
            <person name="Landa A."/>
            <person name="Jimenez L."/>
            <person name="Valdes V."/>
            <person name="Carrero J.C."/>
            <person name="Larralde C."/>
            <person name="Morales-Montor J."/>
            <person name="Limon-Lason J."/>
            <person name="Soberon X."/>
            <person name="Laclette J.P."/>
        </authorList>
    </citation>
    <scope>NUCLEOTIDE SEQUENCE [LARGE SCALE GENOMIC DNA]</scope>
</reference>
<dbReference type="WBParaSite" id="EgrG_000338200">
    <property type="protein sequence ID" value="EgrG_000338200"/>
    <property type="gene ID" value="EgrG_000338200"/>
</dbReference>
<dbReference type="EMBL" id="LK028586">
    <property type="protein sequence ID" value="CDS22171.1"/>
    <property type="molecule type" value="Genomic_DNA"/>
</dbReference>
<feature type="transmembrane region" description="Helical" evidence="8">
    <location>
        <begin position="318"/>
        <end position="345"/>
    </location>
</feature>
<evidence type="ECO:0000259" key="9">
    <source>
        <dbReference type="Pfam" id="PF00125"/>
    </source>
</evidence>
<comment type="function">
    <text evidence="1">Core component of nucleosome. Nucleosomes wrap and compact DNA into chromatin, limiting DNA accessibility to the cellular machineries which require DNA as a template. Histones thereby play a central role in transcription regulation, DNA repair, DNA replication and chromosomal stability. DNA accessibility is regulated via a complex set of post-translational modifications of histones, also called histone code, and nucleosome remodeling.</text>
</comment>
<evidence type="ECO:0000256" key="5">
    <source>
        <dbReference type="ARBA" id="ARBA00022454"/>
    </source>
</evidence>
<dbReference type="SUPFAM" id="SSF47113">
    <property type="entry name" value="Histone-fold"/>
    <property type="match status" value="1"/>
</dbReference>
<dbReference type="Proteomes" id="UP000492820">
    <property type="component" value="Unassembled WGS sequence"/>
</dbReference>
<comment type="subunit">
    <text evidence="3">The nucleosome is a histone octamer containing two molecules each of H2A, H2B, H3 and H4 assembled in one H3-H4 heterotetramer and two H2A-H2B heterodimers. The octamer wraps approximately 147 bp of DNA.</text>
</comment>
<gene>
    <name evidence="11" type="ORF">EgrG_000338200</name>
</gene>
<evidence type="ECO:0000313" key="11">
    <source>
        <dbReference type="EMBL" id="CDS22171.1"/>
    </source>
</evidence>
<keyword evidence="8" id="KW-0812">Transmembrane</keyword>
<sequence>MKFANCLILGFGKGPMRCSAIVYQLVSLNSRPCHWPPISAVHQRYVFRLNVSSSFVPGKASGRYTYLINKLQVASFSFMFKEVGEIMEVGFLLDPFDNLVILYISPGVLVAASGHFPAYTAVRMSGRGKARKPAGGKKHTKSARAGLVMPVGRVHRYLKLGRYARRTSTAASVYLSAVIEYLVAEVNELSGNAAKANKRKTITPRHIMLGVRNDAELNELLKNVHISHGGVLPCIHPSLLKRKPYSDSLMATAHSGTGGAVVNPLPVTNTTAASSSSARPAVPKSRISRPPLVPPSQISGTLIVIVHSSHFYPHHRPFLLRMVLFFACVQLVSLGFFPDTICILFSNRHNKKLLDLLIPIC</sequence>
<dbReference type="GO" id="GO:0000786">
    <property type="term" value="C:nucleosome"/>
    <property type="evidence" value="ECO:0007669"/>
    <property type="project" value="UniProtKB-KW"/>
</dbReference>
<dbReference type="InterPro" id="IPR002119">
    <property type="entry name" value="Histone_H2A"/>
</dbReference>
<dbReference type="AlphaFoldDB" id="A0A068WX00"/>
<evidence type="ECO:0000256" key="7">
    <source>
        <dbReference type="SAM" id="MobiDB-lite"/>
    </source>
</evidence>
<evidence type="ECO:0000256" key="4">
    <source>
        <dbReference type="ARBA" id="ARBA00017642"/>
    </source>
</evidence>
<accession>A0A068WX00</accession>
<reference evidence="13" key="3">
    <citation type="submission" date="2020-10" db="UniProtKB">
        <authorList>
            <consortium name="WormBaseParasite"/>
        </authorList>
    </citation>
    <scope>IDENTIFICATION</scope>
</reference>
<keyword evidence="8" id="KW-0472">Membrane</keyword>
<dbReference type="Gene3D" id="1.10.20.10">
    <property type="entry name" value="Histone, subunit A"/>
    <property type="match status" value="1"/>
</dbReference>
<organism evidence="11">
    <name type="scientific">Echinococcus granulosus</name>
    <name type="common">Hydatid tapeworm</name>
    <dbReference type="NCBI Taxonomy" id="6210"/>
    <lineage>
        <taxon>Eukaryota</taxon>
        <taxon>Metazoa</taxon>
        <taxon>Spiralia</taxon>
        <taxon>Lophotrochozoa</taxon>
        <taxon>Platyhelminthes</taxon>
        <taxon>Cestoda</taxon>
        <taxon>Eucestoda</taxon>
        <taxon>Cyclophyllidea</taxon>
        <taxon>Taeniidae</taxon>
        <taxon>Echinococcus</taxon>
        <taxon>Echinococcus granulosus group</taxon>
    </lineage>
</organism>
<dbReference type="PANTHER" id="PTHR23430">
    <property type="entry name" value="HISTONE H2A"/>
    <property type="match status" value="1"/>
</dbReference>
<dbReference type="FunFam" id="1.10.20.10:FF:000093">
    <property type="entry name" value="Histone H2A"/>
    <property type="match status" value="1"/>
</dbReference>
<keyword evidence="8" id="KW-1133">Transmembrane helix</keyword>
<evidence type="ECO:0000313" key="12">
    <source>
        <dbReference type="Proteomes" id="UP000492820"/>
    </source>
</evidence>
<keyword evidence="6" id="KW-0238">DNA-binding</keyword>
<dbReference type="InterPro" id="IPR032454">
    <property type="entry name" value="Histone_H2A_C"/>
</dbReference>
<keyword evidence="6" id="KW-0544">Nucleosome core</keyword>
<feature type="region of interest" description="Disordered" evidence="7">
    <location>
        <begin position="271"/>
        <end position="293"/>
    </location>
</feature>
<dbReference type="GO" id="GO:0003677">
    <property type="term" value="F:DNA binding"/>
    <property type="evidence" value="ECO:0007669"/>
    <property type="project" value="InterPro"/>
</dbReference>
<dbReference type="Pfam" id="PF16211">
    <property type="entry name" value="Histone_H2A_C"/>
    <property type="match status" value="1"/>
</dbReference>
<dbReference type="Pfam" id="PF00125">
    <property type="entry name" value="Histone"/>
    <property type="match status" value="1"/>
</dbReference>
<reference evidence="11" key="2">
    <citation type="submission" date="2014-06" db="EMBL/GenBank/DDBJ databases">
        <authorList>
            <person name="Aslett M."/>
        </authorList>
    </citation>
    <scope>NUCLEOTIDE SEQUENCE</scope>
</reference>
<dbReference type="SMART" id="SM00414">
    <property type="entry name" value="H2A"/>
    <property type="match status" value="1"/>
</dbReference>
<dbReference type="PRINTS" id="PR00620">
    <property type="entry name" value="HISTONEH2A"/>
</dbReference>